<protein>
    <submittedName>
        <fullName evidence="2">REG4 isoform 3</fullName>
    </submittedName>
</protein>
<sequence>MASRSMRLLLLLSCLAKTGVLGDIIMRPSCAPGWFYHKSNCYGYFRKLRNWSDAEVRNLLPAWPGLSRAKDQPEPQISFDSGSNVLPGHYEEKPVWLVKWREEGCVFNSFNSVSIAEAGAVCQTLDGLQAHTDT</sequence>
<dbReference type="EMBL" id="NDHI03003555">
    <property type="protein sequence ID" value="PNJ22992.1"/>
    <property type="molecule type" value="Genomic_DNA"/>
</dbReference>
<feature type="signal peptide" evidence="1">
    <location>
        <begin position="1"/>
        <end position="22"/>
    </location>
</feature>
<keyword evidence="1" id="KW-0732">Signal</keyword>
<accession>A0A2J8SQG2</accession>
<comment type="caution">
    <text evidence="2">The sequence shown here is derived from an EMBL/GenBank/DDBJ whole genome shotgun (WGS) entry which is preliminary data.</text>
</comment>
<name>A0A2J8SQG2_PONAB</name>
<organism evidence="2">
    <name type="scientific">Pongo abelii</name>
    <name type="common">Sumatran orangutan</name>
    <name type="synonym">Pongo pygmaeus abelii</name>
    <dbReference type="NCBI Taxonomy" id="9601"/>
    <lineage>
        <taxon>Eukaryota</taxon>
        <taxon>Metazoa</taxon>
        <taxon>Chordata</taxon>
        <taxon>Craniata</taxon>
        <taxon>Vertebrata</taxon>
        <taxon>Euteleostomi</taxon>
        <taxon>Mammalia</taxon>
        <taxon>Eutheria</taxon>
        <taxon>Euarchontoglires</taxon>
        <taxon>Primates</taxon>
        <taxon>Haplorrhini</taxon>
        <taxon>Catarrhini</taxon>
        <taxon>Hominidae</taxon>
        <taxon>Pongo</taxon>
    </lineage>
</organism>
<dbReference type="SUPFAM" id="SSF56436">
    <property type="entry name" value="C-type lectin-like"/>
    <property type="match status" value="1"/>
</dbReference>
<reference evidence="2" key="1">
    <citation type="submission" date="2017-12" db="EMBL/GenBank/DDBJ databases">
        <title>High-resolution comparative analysis of great ape genomes.</title>
        <authorList>
            <person name="Pollen A."/>
            <person name="Hastie A."/>
            <person name="Hormozdiari F."/>
            <person name="Dougherty M."/>
            <person name="Liu R."/>
            <person name="Chaisson M."/>
            <person name="Hoppe E."/>
            <person name="Hill C."/>
            <person name="Pang A."/>
            <person name="Hillier L."/>
            <person name="Baker C."/>
            <person name="Armstrong J."/>
            <person name="Shendure J."/>
            <person name="Paten B."/>
            <person name="Wilson R."/>
            <person name="Chao H."/>
            <person name="Schneider V."/>
            <person name="Ventura M."/>
            <person name="Kronenberg Z."/>
            <person name="Murali S."/>
            <person name="Gordon D."/>
            <person name="Cantsilieris S."/>
            <person name="Munson K."/>
            <person name="Nelson B."/>
            <person name="Raja A."/>
            <person name="Underwood J."/>
            <person name="Diekhans M."/>
            <person name="Fiddes I."/>
            <person name="Haussler D."/>
            <person name="Eichler E."/>
        </authorList>
    </citation>
    <scope>NUCLEOTIDE SEQUENCE [LARGE SCALE GENOMIC DNA]</scope>
    <source>
        <strain evidence="2">Susie</strain>
    </source>
</reference>
<proteinExistence type="predicted"/>
<evidence type="ECO:0000313" key="2">
    <source>
        <dbReference type="EMBL" id="PNJ22992.1"/>
    </source>
</evidence>
<evidence type="ECO:0000256" key="1">
    <source>
        <dbReference type="SAM" id="SignalP"/>
    </source>
</evidence>
<dbReference type="AlphaFoldDB" id="A0A2J8SQG2"/>
<dbReference type="InterPro" id="IPR016187">
    <property type="entry name" value="CTDL_fold"/>
</dbReference>
<gene>
    <name evidence="2" type="ORF">CR201_G0041209</name>
</gene>
<feature type="chain" id="PRO_5014357711" evidence="1">
    <location>
        <begin position="23"/>
        <end position="134"/>
    </location>
</feature>